<evidence type="ECO:0000256" key="11">
    <source>
        <dbReference type="SAM" id="Phobius"/>
    </source>
</evidence>
<evidence type="ECO:0000313" key="13">
    <source>
        <dbReference type="EMBL" id="KAJ7699339.1"/>
    </source>
</evidence>
<feature type="domain" description="Membrane insertase YidC/Oxa/ALB C-terminal" evidence="12">
    <location>
        <begin position="135"/>
        <end position="328"/>
    </location>
</feature>
<feature type="compositionally biased region" description="Basic residues" evidence="10">
    <location>
        <begin position="470"/>
        <end position="480"/>
    </location>
</feature>
<evidence type="ECO:0000256" key="3">
    <source>
        <dbReference type="ARBA" id="ARBA00022692"/>
    </source>
</evidence>
<protein>
    <submittedName>
        <fullName evidence="13">60Kd inner membrane protein-domain-containing protein</fullName>
    </submittedName>
</protein>
<dbReference type="PANTHER" id="PTHR12428">
    <property type="entry name" value="OXA1"/>
    <property type="match status" value="1"/>
</dbReference>
<dbReference type="PANTHER" id="PTHR12428:SF66">
    <property type="entry name" value="MITOCHONDRIAL INNER MEMBRANE PROTEIN OXA1L"/>
    <property type="match status" value="1"/>
</dbReference>
<proteinExistence type="inferred from homology"/>
<keyword evidence="4" id="KW-0999">Mitochondrion inner membrane</keyword>
<evidence type="ECO:0000259" key="12">
    <source>
        <dbReference type="Pfam" id="PF02096"/>
    </source>
</evidence>
<feature type="transmembrane region" description="Helical" evidence="11">
    <location>
        <begin position="256"/>
        <end position="275"/>
    </location>
</feature>
<keyword evidence="8 11" id="KW-0472">Membrane</keyword>
<dbReference type="InterPro" id="IPR028055">
    <property type="entry name" value="YidC/Oxa/ALB_C"/>
</dbReference>
<dbReference type="InterPro" id="IPR001708">
    <property type="entry name" value="YidC/ALB3/OXA1/COX18"/>
</dbReference>
<feature type="transmembrane region" description="Helical" evidence="11">
    <location>
        <begin position="135"/>
        <end position="156"/>
    </location>
</feature>
<comment type="caution">
    <text evidence="13">The sequence shown here is derived from an EMBL/GenBank/DDBJ whole genome shotgun (WGS) entry which is preliminary data.</text>
</comment>
<name>A0AAD7DUM2_MYCRO</name>
<dbReference type="EMBL" id="JARKIE010000023">
    <property type="protein sequence ID" value="KAJ7699339.1"/>
    <property type="molecule type" value="Genomic_DNA"/>
</dbReference>
<dbReference type="GO" id="GO:0005743">
    <property type="term" value="C:mitochondrial inner membrane"/>
    <property type="evidence" value="ECO:0007669"/>
    <property type="project" value="UniProtKB-SubCell"/>
</dbReference>
<dbReference type="GO" id="GO:0032977">
    <property type="term" value="F:membrane insertase activity"/>
    <property type="evidence" value="ECO:0007669"/>
    <property type="project" value="InterPro"/>
</dbReference>
<feature type="compositionally biased region" description="Pro residues" evidence="10">
    <location>
        <begin position="399"/>
        <end position="413"/>
    </location>
</feature>
<dbReference type="GO" id="GO:0032979">
    <property type="term" value="P:protein insertion into mitochondrial inner membrane from matrix"/>
    <property type="evidence" value="ECO:0007669"/>
    <property type="project" value="TreeGrafter"/>
</dbReference>
<evidence type="ECO:0000256" key="9">
    <source>
        <dbReference type="RuleBase" id="RU003945"/>
    </source>
</evidence>
<evidence type="ECO:0000256" key="7">
    <source>
        <dbReference type="ARBA" id="ARBA00023128"/>
    </source>
</evidence>
<feature type="compositionally biased region" description="Low complexity" evidence="10">
    <location>
        <begin position="414"/>
        <end position="433"/>
    </location>
</feature>
<keyword evidence="7" id="KW-0496">Mitochondrion</keyword>
<dbReference type="AlphaFoldDB" id="A0AAD7DUM2"/>
<feature type="compositionally biased region" description="Low complexity" evidence="10">
    <location>
        <begin position="367"/>
        <end position="378"/>
    </location>
</feature>
<gene>
    <name evidence="13" type="ORF">B0H17DRAFT_1049493</name>
</gene>
<sequence length="480" mass="51794">MISSSLGVFRASSLRLASVRSPVLALPIPRQRLLSTLVFPRYQRPQTDARWRNARWNSSAATPGAPAPVIPNPPPPPSAPIEDLIPDPEFVVDTIASLPPLQHGDLHALGFCHWTPAGLIQYSFELVHVFTGLPWFYTFIAATVFWRLVIFPFAVIGMRHTARLRPFTQEMNASSAEMAAARKSGDTVAIQRASMAATKIRADAGVSMLGLMAPMVQFPISLGMFFGIKQICELPVLQLTQSGFGWLPDLTQPSPYYILPILVAASGNMMIAMGARDMDPSRPGMGHLMNAFRVASILAIPWMGRFPSGLLLCLLVTSVTAVMQTTIFRVPAFRTALDIPPWAPMSTDGAKLPTMLDTFREYVYPRMSRSQQARQARQTPLGTDRVKAYTPPGLSAPLKTPPPPFTAPAPPKPAAAAPPSTLDLIAQQAQAQASVKSSSLFEASDKPTPKPSKQAAKASKPAAKASKPTKGGKKAKSKSA</sequence>
<evidence type="ECO:0000256" key="2">
    <source>
        <dbReference type="ARBA" id="ARBA00009877"/>
    </source>
</evidence>
<dbReference type="Pfam" id="PF02096">
    <property type="entry name" value="60KD_IMP"/>
    <property type="match status" value="1"/>
</dbReference>
<comment type="subcellular location">
    <subcellularLocation>
        <location evidence="9">Membrane</location>
        <topology evidence="9">Multi-pass membrane protein</topology>
    </subcellularLocation>
    <subcellularLocation>
        <location evidence="1">Mitochondrion inner membrane</location>
        <topology evidence="1">Multi-pass membrane protein</topology>
    </subcellularLocation>
</comment>
<accession>A0AAD7DUM2</accession>
<evidence type="ECO:0000256" key="4">
    <source>
        <dbReference type="ARBA" id="ARBA00022792"/>
    </source>
</evidence>
<dbReference type="Proteomes" id="UP001221757">
    <property type="component" value="Unassembled WGS sequence"/>
</dbReference>
<feature type="transmembrane region" description="Helical" evidence="11">
    <location>
        <begin position="309"/>
        <end position="328"/>
    </location>
</feature>
<evidence type="ECO:0000256" key="8">
    <source>
        <dbReference type="ARBA" id="ARBA00023136"/>
    </source>
</evidence>
<dbReference type="CDD" id="cd20069">
    <property type="entry name" value="5TM_Oxa1-like"/>
    <property type="match status" value="1"/>
</dbReference>
<feature type="transmembrane region" description="Helical" evidence="11">
    <location>
        <begin position="204"/>
        <end position="228"/>
    </location>
</feature>
<feature type="compositionally biased region" description="Low complexity" evidence="10">
    <location>
        <begin position="451"/>
        <end position="469"/>
    </location>
</feature>
<organism evidence="13 14">
    <name type="scientific">Mycena rosella</name>
    <name type="common">Pink bonnet</name>
    <name type="synonym">Agaricus rosellus</name>
    <dbReference type="NCBI Taxonomy" id="1033263"/>
    <lineage>
        <taxon>Eukaryota</taxon>
        <taxon>Fungi</taxon>
        <taxon>Dikarya</taxon>
        <taxon>Basidiomycota</taxon>
        <taxon>Agaricomycotina</taxon>
        <taxon>Agaricomycetes</taxon>
        <taxon>Agaricomycetidae</taxon>
        <taxon>Agaricales</taxon>
        <taxon>Marasmiineae</taxon>
        <taxon>Mycenaceae</taxon>
        <taxon>Mycena</taxon>
    </lineage>
</organism>
<keyword evidence="5" id="KW-0809">Transit peptide</keyword>
<keyword evidence="3 9" id="KW-0812">Transmembrane</keyword>
<evidence type="ECO:0000256" key="1">
    <source>
        <dbReference type="ARBA" id="ARBA00004448"/>
    </source>
</evidence>
<keyword evidence="6 11" id="KW-1133">Transmembrane helix</keyword>
<evidence type="ECO:0000256" key="5">
    <source>
        <dbReference type="ARBA" id="ARBA00022946"/>
    </source>
</evidence>
<feature type="region of interest" description="Disordered" evidence="10">
    <location>
        <begin position="367"/>
        <end position="480"/>
    </location>
</feature>
<reference evidence="13" key="1">
    <citation type="submission" date="2023-03" db="EMBL/GenBank/DDBJ databases">
        <title>Massive genome expansion in bonnet fungi (Mycena s.s.) driven by repeated elements and novel gene families across ecological guilds.</title>
        <authorList>
            <consortium name="Lawrence Berkeley National Laboratory"/>
            <person name="Harder C.B."/>
            <person name="Miyauchi S."/>
            <person name="Viragh M."/>
            <person name="Kuo A."/>
            <person name="Thoen E."/>
            <person name="Andreopoulos B."/>
            <person name="Lu D."/>
            <person name="Skrede I."/>
            <person name="Drula E."/>
            <person name="Henrissat B."/>
            <person name="Morin E."/>
            <person name="Kohler A."/>
            <person name="Barry K."/>
            <person name="LaButti K."/>
            <person name="Morin E."/>
            <person name="Salamov A."/>
            <person name="Lipzen A."/>
            <person name="Mereny Z."/>
            <person name="Hegedus B."/>
            <person name="Baldrian P."/>
            <person name="Stursova M."/>
            <person name="Weitz H."/>
            <person name="Taylor A."/>
            <person name="Grigoriev I.V."/>
            <person name="Nagy L.G."/>
            <person name="Martin F."/>
            <person name="Kauserud H."/>
        </authorList>
    </citation>
    <scope>NUCLEOTIDE SEQUENCE</scope>
    <source>
        <strain evidence="13">CBHHK067</strain>
    </source>
</reference>
<keyword evidence="14" id="KW-1185">Reference proteome</keyword>
<evidence type="ECO:0000313" key="14">
    <source>
        <dbReference type="Proteomes" id="UP001221757"/>
    </source>
</evidence>
<evidence type="ECO:0000256" key="10">
    <source>
        <dbReference type="SAM" id="MobiDB-lite"/>
    </source>
</evidence>
<evidence type="ECO:0000256" key="6">
    <source>
        <dbReference type="ARBA" id="ARBA00022989"/>
    </source>
</evidence>
<comment type="similarity">
    <text evidence="2 9">Belongs to the OXA1/ALB3/YidC family.</text>
</comment>